<evidence type="ECO:0008006" key="6">
    <source>
        <dbReference type="Google" id="ProtNLM"/>
    </source>
</evidence>
<dbReference type="PIRSF" id="PIRSF000390">
    <property type="entry name" value="PLP_StrS"/>
    <property type="match status" value="1"/>
</dbReference>
<dbReference type="PANTHER" id="PTHR30244:SF34">
    <property type="entry name" value="DTDP-4-AMINO-4,6-DIDEOXYGALACTOSE TRANSAMINASE"/>
    <property type="match status" value="1"/>
</dbReference>
<evidence type="ECO:0000313" key="5">
    <source>
        <dbReference type="Proteomes" id="UP000177165"/>
    </source>
</evidence>
<sequence>MFEPLVTSSLSSQFESDDFDVLRHVLFHPRLWSTGREVAALEEEIASYIGMPRAFAFFSGRGALYAILSALHLPPDAEVLVPGFTCIAAVAPVLWVGAQPVYVDIDERTLNMSPVDLARKITQKSRVVIVQHTFGLACELESLLAFARRHNLFIIEDCAHALGTEYAGKKVGSFGDASFLSFGRDKVISGIFGGMALMRDRVYSDRMTHFSSQLIFPPRRLLFKILLQPFLTSLARRRYHIFSSGKIFLKTLKTLRFLNFAVEKIEKRGGRPSFLSFRLPNALAIIVRHQFSKLDDLQTHRTWVAGRFQKTFTAFGQENMPMNVSSDGKGNHIFLRWVLRHPTATHVLRRAEQHNVFIGDWHGSPLVPSGVSYTAFHFNPATCPIACRAAKEIIPFPTHPQIGEKEIERLACLFKNYAFPAK</sequence>
<evidence type="ECO:0000256" key="2">
    <source>
        <dbReference type="PIRSR" id="PIRSR000390-2"/>
    </source>
</evidence>
<dbReference type="Gene3D" id="3.40.640.10">
    <property type="entry name" value="Type I PLP-dependent aspartate aminotransferase-like (Major domain)"/>
    <property type="match status" value="1"/>
</dbReference>
<dbReference type="AlphaFoldDB" id="A0A1G2ASN4"/>
<accession>A0A1G2ASN4</accession>
<dbReference type="InterPro" id="IPR015422">
    <property type="entry name" value="PyrdxlP-dep_Trfase_small"/>
</dbReference>
<feature type="active site" description="Proton acceptor" evidence="1">
    <location>
        <position position="186"/>
    </location>
</feature>
<dbReference type="InterPro" id="IPR000653">
    <property type="entry name" value="DegT/StrS_aminotransferase"/>
</dbReference>
<comment type="similarity">
    <text evidence="3">Belongs to the DegT/DnrJ/EryC1 family.</text>
</comment>
<feature type="modified residue" description="N6-(pyridoxal phosphate)lysine" evidence="2">
    <location>
        <position position="186"/>
    </location>
</feature>
<comment type="caution">
    <text evidence="4">The sequence shown here is derived from an EMBL/GenBank/DDBJ whole genome shotgun (WGS) entry which is preliminary data.</text>
</comment>
<evidence type="ECO:0000256" key="3">
    <source>
        <dbReference type="RuleBase" id="RU004508"/>
    </source>
</evidence>
<dbReference type="Proteomes" id="UP000177165">
    <property type="component" value="Unassembled WGS sequence"/>
</dbReference>
<dbReference type="GO" id="GO:0030170">
    <property type="term" value="F:pyridoxal phosphate binding"/>
    <property type="evidence" value="ECO:0007669"/>
    <property type="project" value="TreeGrafter"/>
</dbReference>
<reference evidence="4 5" key="1">
    <citation type="journal article" date="2016" name="Nat. Commun.">
        <title>Thousands of microbial genomes shed light on interconnected biogeochemical processes in an aquifer system.</title>
        <authorList>
            <person name="Anantharaman K."/>
            <person name="Brown C.T."/>
            <person name="Hug L.A."/>
            <person name="Sharon I."/>
            <person name="Castelle C.J."/>
            <person name="Probst A.J."/>
            <person name="Thomas B.C."/>
            <person name="Singh A."/>
            <person name="Wilkins M.J."/>
            <person name="Karaoz U."/>
            <person name="Brodie E.L."/>
            <person name="Williams K.H."/>
            <person name="Hubbard S.S."/>
            <person name="Banfield J.F."/>
        </authorList>
    </citation>
    <scope>NUCLEOTIDE SEQUENCE [LARGE SCALE GENOMIC DNA]</scope>
</reference>
<protein>
    <recommendedName>
        <fullName evidence="6">DegT/DnrJ/EryC1/StrS aminotransferase</fullName>
    </recommendedName>
</protein>
<evidence type="ECO:0000256" key="1">
    <source>
        <dbReference type="PIRSR" id="PIRSR000390-1"/>
    </source>
</evidence>
<dbReference type="STRING" id="1798540.A3B74_03930"/>
<organism evidence="4 5">
    <name type="scientific">Candidatus Kerfeldbacteria bacterium RIFCSPHIGHO2_02_FULL_42_14</name>
    <dbReference type="NCBI Taxonomy" id="1798540"/>
    <lineage>
        <taxon>Bacteria</taxon>
        <taxon>Candidatus Kerfeldiibacteriota</taxon>
    </lineage>
</organism>
<dbReference type="InterPro" id="IPR015421">
    <property type="entry name" value="PyrdxlP-dep_Trfase_major"/>
</dbReference>
<gene>
    <name evidence="4" type="ORF">A3B74_03930</name>
</gene>
<evidence type="ECO:0000313" key="4">
    <source>
        <dbReference type="EMBL" id="OGY79007.1"/>
    </source>
</evidence>
<dbReference type="SUPFAM" id="SSF53383">
    <property type="entry name" value="PLP-dependent transferases"/>
    <property type="match status" value="1"/>
</dbReference>
<dbReference type="GO" id="GO:0000271">
    <property type="term" value="P:polysaccharide biosynthetic process"/>
    <property type="evidence" value="ECO:0007669"/>
    <property type="project" value="TreeGrafter"/>
</dbReference>
<dbReference type="PANTHER" id="PTHR30244">
    <property type="entry name" value="TRANSAMINASE"/>
    <property type="match status" value="1"/>
</dbReference>
<name>A0A1G2ASN4_9BACT</name>
<dbReference type="Pfam" id="PF01041">
    <property type="entry name" value="DegT_DnrJ_EryC1"/>
    <property type="match status" value="2"/>
</dbReference>
<dbReference type="Gene3D" id="3.90.1150.10">
    <property type="entry name" value="Aspartate Aminotransferase, domain 1"/>
    <property type="match status" value="1"/>
</dbReference>
<dbReference type="InterPro" id="IPR015424">
    <property type="entry name" value="PyrdxlP-dep_Trfase"/>
</dbReference>
<proteinExistence type="inferred from homology"/>
<keyword evidence="2 3" id="KW-0663">Pyridoxal phosphate</keyword>
<dbReference type="GO" id="GO:0008483">
    <property type="term" value="F:transaminase activity"/>
    <property type="evidence" value="ECO:0007669"/>
    <property type="project" value="TreeGrafter"/>
</dbReference>
<dbReference type="EMBL" id="MHKB01000011">
    <property type="protein sequence ID" value="OGY79007.1"/>
    <property type="molecule type" value="Genomic_DNA"/>
</dbReference>